<dbReference type="InterPro" id="IPR011701">
    <property type="entry name" value="MFS"/>
</dbReference>
<comment type="subcellular location">
    <subcellularLocation>
        <location evidence="8">Cell inner membrane</location>
        <topology evidence="8">Multi-pass membrane protein</topology>
    </subcellularLocation>
    <subcellularLocation>
        <location evidence="1">Cell membrane</location>
        <topology evidence="1">Multi-pass membrane protein</topology>
    </subcellularLocation>
</comment>
<evidence type="ECO:0000256" key="7">
    <source>
        <dbReference type="ARBA" id="ARBA00023136"/>
    </source>
</evidence>
<feature type="transmembrane region" description="Helical" evidence="8">
    <location>
        <begin position="86"/>
        <end position="108"/>
    </location>
</feature>
<feature type="transmembrane region" description="Helical" evidence="8">
    <location>
        <begin position="371"/>
        <end position="392"/>
    </location>
</feature>
<proteinExistence type="inferred from homology"/>
<dbReference type="AlphaFoldDB" id="A0A0D6MNW3"/>
<name>A0A0D6MNW3_9PROT</name>
<feature type="transmembrane region" description="Helical" evidence="8">
    <location>
        <begin position="148"/>
        <end position="166"/>
    </location>
</feature>
<dbReference type="HAMAP" id="MF_01118">
    <property type="entry name" value="MFS_YhhS"/>
    <property type="match status" value="1"/>
</dbReference>
<evidence type="ECO:0000259" key="9">
    <source>
        <dbReference type="PROSITE" id="PS50850"/>
    </source>
</evidence>
<keyword evidence="6 8" id="KW-1133">Transmembrane helix</keyword>
<keyword evidence="7 8" id="KW-0472">Membrane</keyword>
<dbReference type="InterPro" id="IPR020846">
    <property type="entry name" value="MFS_dom"/>
</dbReference>
<keyword evidence="4 8" id="KW-0997">Cell inner membrane</keyword>
<reference evidence="10 11" key="1">
    <citation type="submission" date="2012-10" db="EMBL/GenBank/DDBJ databases">
        <title>Genome sequencing of Tanticharoenia sakaeratensis NBRC 103193.</title>
        <authorList>
            <person name="Azuma Y."/>
            <person name="Hadano H."/>
            <person name="Hirakawa H."/>
            <person name="Matsushita K."/>
        </authorList>
    </citation>
    <scope>NUCLEOTIDE SEQUENCE [LARGE SCALE GENOMIC DNA]</scope>
    <source>
        <strain evidence="10 11">NBRC 103193</strain>
    </source>
</reference>
<comment type="caution">
    <text evidence="10">The sequence shown here is derived from an EMBL/GenBank/DDBJ whole genome shotgun (WGS) entry which is preliminary data.</text>
</comment>
<protein>
    <recommendedName>
        <fullName evidence="8">Uncharacterized MFS-type transporter Tasa_046_036</fullName>
    </recommendedName>
</protein>
<dbReference type="CDD" id="cd17489">
    <property type="entry name" value="MFS_YfcJ_like"/>
    <property type="match status" value="1"/>
</dbReference>
<feature type="transmembrane region" description="Helical" evidence="8">
    <location>
        <begin position="308"/>
        <end position="332"/>
    </location>
</feature>
<dbReference type="InterPro" id="IPR050171">
    <property type="entry name" value="MFS_Transporters"/>
</dbReference>
<keyword evidence="2 8" id="KW-0813">Transport</keyword>
<dbReference type="InterPro" id="IPR036259">
    <property type="entry name" value="MFS_trans_sf"/>
</dbReference>
<feature type="transmembrane region" description="Helical" evidence="8">
    <location>
        <begin position="178"/>
        <end position="201"/>
    </location>
</feature>
<gene>
    <name evidence="10" type="ORF">Tasa_046_036</name>
</gene>
<evidence type="ECO:0000256" key="4">
    <source>
        <dbReference type="ARBA" id="ARBA00022519"/>
    </source>
</evidence>
<feature type="transmembrane region" description="Helical" evidence="8">
    <location>
        <begin position="15"/>
        <end position="39"/>
    </location>
</feature>
<dbReference type="NCBIfam" id="NF003477">
    <property type="entry name" value="PRK05122.1"/>
    <property type="match status" value="1"/>
</dbReference>
<accession>A0A0D6MNW3</accession>
<dbReference type="RefSeq" id="WP_048850450.1">
    <property type="nucleotide sequence ID" value="NZ_BALE01000046.1"/>
</dbReference>
<dbReference type="InterPro" id="IPR023008">
    <property type="entry name" value="MFS_YhhS-like"/>
</dbReference>
<dbReference type="SUPFAM" id="SSF103473">
    <property type="entry name" value="MFS general substrate transporter"/>
    <property type="match status" value="1"/>
</dbReference>
<feature type="transmembrane region" description="Helical" evidence="8">
    <location>
        <begin position="222"/>
        <end position="249"/>
    </location>
</feature>
<evidence type="ECO:0000256" key="3">
    <source>
        <dbReference type="ARBA" id="ARBA00022475"/>
    </source>
</evidence>
<dbReference type="PANTHER" id="PTHR23517:SF13">
    <property type="entry name" value="MAJOR FACILITATOR SUPERFAMILY MFS_1"/>
    <property type="match status" value="1"/>
</dbReference>
<feature type="domain" description="Major facilitator superfamily (MFS) profile" evidence="9">
    <location>
        <begin position="179"/>
        <end position="400"/>
    </location>
</feature>
<dbReference type="STRING" id="1231623.Tasa_046_036"/>
<evidence type="ECO:0000313" key="11">
    <source>
        <dbReference type="Proteomes" id="UP000032679"/>
    </source>
</evidence>
<dbReference type="PROSITE" id="PS50850">
    <property type="entry name" value="MFS"/>
    <property type="match status" value="1"/>
</dbReference>
<dbReference type="Proteomes" id="UP000032679">
    <property type="component" value="Unassembled WGS sequence"/>
</dbReference>
<dbReference type="GO" id="GO:0022857">
    <property type="term" value="F:transmembrane transporter activity"/>
    <property type="evidence" value="ECO:0007669"/>
    <property type="project" value="UniProtKB-UniRule"/>
</dbReference>
<dbReference type="Pfam" id="PF07690">
    <property type="entry name" value="MFS_1"/>
    <property type="match status" value="1"/>
</dbReference>
<keyword evidence="3 8" id="KW-1003">Cell membrane</keyword>
<evidence type="ECO:0000256" key="2">
    <source>
        <dbReference type="ARBA" id="ARBA00022448"/>
    </source>
</evidence>
<organism evidence="10 11">
    <name type="scientific">Tanticharoenia sakaeratensis NBRC 103193</name>
    <dbReference type="NCBI Taxonomy" id="1231623"/>
    <lineage>
        <taxon>Bacteria</taxon>
        <taxon>Pseudomonadati</taxon>
        <taxon>Pseudomonadota</taxon>
        <taxon>Alphaproteobacteria</taxon>
        <taxon>Acetobacterales</taxon>
        <taxon>Acetobacteraceae</taxon>
        <taxon>Tanticharoenia</taxon>
    </lineage>
</organism>
<evidence type="ECO:0000256" key="6">
    <source>
        <dbReference type="ARBA" id="ARBA00022989"/>
    </source>
</evidence>
<sequence>MQAEGTPVDSPTRRILLVVLFNLLIYIDIGLPMAVIPVFVHRTLLYSATVAGLAISLQYFATFAFRPSAGQRTDRIGPKPVVVAGLALGVVSGTLLMLAGFLAAWPVLSLALLAGSRVILGWAESWTATAVIYWNIRRVGSANTAQAISWNGVCSYGGIALGAPVGELLSHLSHPFGGVTTVGLLSLLLPAFGLSVIWAYDNVQPTVSKRPLMKFTDVFKRVFPHGAALALGSIGFGAISSYLALYYAAMRWGGAADALAAFGAVFVLVRFVLSRQIGRFGGTRVAVVSLVVEAVGLMMLWRSGSSTAAAMGAAITGAGFSLVFPALGVLAVDRAGPENRGAALGAFSVFLDLAIGFSGPALGLVAEYGGYPPLFLLAGACSVGGAIVSQALGRPAARRR</sequence>
<evidence type="ECO:0000313" key="10">
    <source>
        <dbReference type="EMBL" id="GAN55354.1"/>
    </source>
</evidence>
<feature type="transmembrane region" description="Helical" evidence="8">
    <location>
        <begin position="45"/>
        <end position="65"/>
    </location>
</feature>
<evidence type="ECO:0000256" key="5">
    <source>
        <dbReference type="ARBA" id="ARBA00022692"/>
    </source>
</evidence>
<feature type="transmembrane region" description="Helical" evidence="8">
    <location>
        <begin position="114"/>
        <end position="136"/>
    </location>
</feature>
<keyword evidence="11" id="KW-1185">Reference proteome</keyword>
<dbReference type="OrthoDB" id="322544at2"/>
<feature type="transmembrane region" description="Helical" evidence="8">
    <location>
        <begin position="255"/>
        <end position="273"/>
    </location>
</feature>
<evidence type="ECO:0000256" key="1">
    <source>
        <dbReference type="ARBA" id="ARBA00004651"/>
    </source>
</evidence>
<keyword evidence="5 8" id="KW-0812">Transmembrane</keyword>
<dbReference type="GO" id="GO:0005886">
    <property type="term" value="C:plasma membrane"/>
    <property type="evidence" value="ECO:0007669"/>
    <property type="project" value="UniProtKB-SubCell"/>
</dbReference>
<comment type="similarity">
    <text evidence="8">Belongs to the major facilitator superfamily. YhhS family.</text>
</comment>
<dbReference type="EMBL" id="BALE01000046">
    <property type="protein sequence ID" value="GAN55354.1"/>
    <property type="molecule type" value="Genomic_DNA"/>
</dbReference>
<evidence type="ECO:0000256" key="8">
    <source>
        <dbReference type="HAMAP-Rule" id="MF_01118"/>
    </source>
</evidence>
<dbReference type="PANTHER" id="PTHR23517">
    <property type="entry name" value="RESISTANCE PROTEIN MDTM, PUTATIVE-RELATED-RELATED"/>
    <property type="match status" value="1"/>
</dbReference>
<dbReference type="Gene3D" id="1.20.1250.20">
    <property type="entry name" value="MFS general substrate transporter like domains"/>
    <property type="match status" value="1"/>
</dbReference>
<feature type="transmembrane region" description="Helical" evidence="8">
    <location>
        <begin position="285"/>
        <end position="302"/>
    </location>
</feature>
<feature type="transmembrane region" description="Helical" evidence="8">
    <location>
        <begin position="344"/>
        <end position="365"/>
    </location>
</feature>